<evidence type="ECO:0000313" key="2">
    <source>
        <dbReference type="EMBL" id="CAH0526277.1"/>
    </source>
</evidence>
<dbReference type="Proteomes" id="UP000838160">
    <property type="component" value="Unassembled WGS sequence"/>
</dbReference>
<evidence type="ECO:0000313" key="3">
    <source>
        <dbReference type="Proteomes" id="UP000838160"/>
    </source>
</evidence>
<reference evidence="2" key="1">
    <citation type="submission" date="2021-12" db="EMBL/GenBank/DDBJ databases">
        <authorList>
            <person name="Rodrigo-Torres L."/>
            <person name="Arahal R. D."/>
            <person name="Lucena T."/>
        </authorList>
    </citation>
    <scope>NUCLEOTIDE SEQUENCE</scope>
    <source>
        <strain evidence="2">CECT 8226</strain>
    </source>
</reference>
<evidence type="ECO:0000259" key="1">
    <source>
        <dbReference type="Pfam" id="PF11726"/>
    </source>
</evidence>
<dbReference type="Pfam" id="PF11726">
    <property type="entry name" value="YagK_YfjJ_C"/>
    <property type="match status" value="1"/>
</dbReference>
<gene>
    <name evidence="2" type="ORF">VHP8226_01719</name>
</gene>
<keyword evidence="3" id="KW-1185">Reference proteome</keyword>
<sequence>MYYEIYKYSKYLGLSVNSNHDFNEVYLRSVHKVLSSALNEHPRTLMFHVVLRYPENQLGGIEGSISRFINSFREKIKADCERKTRLHKNVHRTSIRYVWCREYSESMKEHFHVFFLLNNDTYFRLGNYFSPKEGHLTWMVNTAWASAINISWENMPGLVEFAGCKTINARRIASSHVKERDGVLRDSFESAFHWMSYLCKVATKAYGDSVRNFGCSRN</sequence>
<dbReference type="EMBL" id="CAKLCM010000002">
    <property type="protein sequence ID" value="CAH0526277.1"/>
    <property type="molecule type" value="Genomic_DNA"/>
</dbReference>
<proteinExistence type="predicted"/>
<protein>
    <recommendedName>
        <fullName evidence="1">YagK/YfjJ C-terminal domain-containing protein</fullName>
    </recommendedName>
</protein>
<dbReference type="InterPro" id="IPR057271">
    <property type="entry name" value="YagK_YfjJ_C"/>
</dbReference>
<comment type="caution">
    <text evidence="2">The sequence shown here is derived from an EMBL/GenBank/DDBJ whole genome shotgun (WGS) entry which is preliminary data.</text>
</comment>
<feature type="domain" description="YagK/YfjJ C-terminal" evidence="1">
    <location>
        <begin position="38"/>
        <end position="216"/>
    </location>
</feature>
<organism evidence="2 3">
    <name type="scientific">Vibrio hippocampi</name>
    <dbReference type="NCBI Taxonomy" id="654686"/>
    <lineage>
        <taxon>Bacteria</taxon>
        <taxon>Pseudomonadati</taxon>
        <taxon>Pseudomonadota</taxon>
        <taxon>Gammaproteobacteria</taxon>
        <taxon>Vibrionales</taxon>
        <taxon>Vibrionaceae</taxon>
        <taxon>Vibrio</taxon>
    </lineage>
</organism>
<dbReference type="RefSeq" id="WP_237484650.1">
    <property type="nucleotide sequence ID" value="NZ_CAKLCM010000002.1"/>
</dbReference>
<accession>A0ABN8DJV9</accession>
<name>A0ABN8DJV9_9VIBR</name>